<dbReference type="EMBL" id="CP053661">
    <property type="protein sequence ID" value="QKD84280.1"/>
    <property type="molecule type" value="Genomic_DNA"/>
</dbReference>
<dbReference type="KEGG" id="theu:HPC62_20750"/>
<sequence length="86" mass="9487">MKGDRHKVSVLPDEGDRPKMSVLPDEGDRPKMSVLADENRVSEGQLLAYMDDSNLQGELVQVQGQLDAVQARLARSQTGNRPQEIA</sequence>
<feature type="region of interest" description="Disordered" evidence="1">
    <location>
        <begin position="1"/>
        <end position="32"/>
    </location>
</feature>
<dbReference type="AlphaFoldDB" id="A0A6M8BJF5"/>
<organism evidence="2 3">
    <name type="scientific">Thermoleptolyngbya sichuanensis A183</name>
    <dbReference type="NCBI Taxonomy" id="2737172"/>
    <lineage>
        <taxon>Bacteria</taxon>
        <taxon>Bacillati</taxon>
        <taxon>Cyanobacteriota</taxon>
        <taxon>Cyanophyceae</taxon>
        <taxon>Oculatellales</taxon>
        <taxon>Oculatellaceae</taxon>
        <taxon>Thermoleptolyngbya</taxon>
        <taxon>Thermoleptolyngbya sichuanensis</taxon>
    </lineage>
</organism>
<evidence type="ECO:0000256" key="1">
    <source>
        <dbReference type="SAM" id="MobiDB-lite"/>
    </source>
</evidence>
<evidence type="ECO:0000313" key="2">
    <source>
        <dbReference type="EMBL" id="QKD84280.1"/>
    </source>
</evidence>
<reference evidence="2 3" key="1">
    <citation type="submission" date="2020-05" db="EMBL/GenBank/DDBJ databases">
        <title>Complete genome sequence of of a novel Thermoleptolyngbya strain isolated from hot springs of Ganzi, Sichuan China.</title>
        <authorList>
            <person name="Tang J."/>
            <person name="Daroch M."/>
            <person name="Li L."/>
            <person name="Waleron K."/>
            <person name="Waleron M."/>
            <person name="Waleron M."/>
        </authorList>
    </citation>
    <scope>NUCLEOTIDE SEQUENCE [LARGE SCALE GENOMIC DNA]</scope>
    <source>
        <strain evidence="2 3">PKUAC-SCTA183</strain>
    </source>
</reference>
<proteinExistence type="predicted"/>
<gene>
    <name evidence="2" type="ORF">HPC62_20750</name>
</gene>
<dbReference type="RefSeq" id="WP_172358325.1">
    <property type="nucleotide sequence ID" value="NZ_CP053661.1"/>
</dbReference>
<name>A0A6M8BJF5_9CYAN</name>
<evidence type="ECO:0000313" key="3">
    <source>
        <dbReference type="Proteomes" id="UP000505210"/>
    </source>
</evidence>
<protein>
    <recommendedName>
        <fullName evidence="4">Biotin/lipoyl-binding protein</fullName>
    </recommendedName>
</protein>
<accession>A0A6M8BJF5</accession>
<keyword evidence="3" id="KW-1185">Reference proteome</keyword>
<dbReference type="Proteomes" id="UP000505210">
    <property type="component" value="Chromosome"/>
</dbReference>
<evidence type="ECO:0008006" key="4">
    <source>
        <dbReference type="Google" id="ProtNLM"/>
    </source>
</evidence>